<accession>A0A9P4S5Z3</accession>
<dbReference type="AlphaFoldDB" id="A0A9P4S5Z3"/>
<feature type="compositionally biased region" description="Basic and acidic residues" evidence="1">
    <location>
        <begin position="567"/>
        <end position="584"/>
    </location>
</feature>
<name>A0A9P4S5Z3_9PEZI</name>
<protein>
    <submittedName>
        <fullName evidence="2">Uncharacterized protein</fullName>
    </submittedName>
</protein>
<keyword evidence="3" id="KW-1185">Reference proteome</keyword>
<organism evidence="2 3">
    <name type="scientific">Patellaria atrata CBS 101060</name>
    <dbReference type="NCBI Taxonomy" id="1346257"/>
    <lineage>
        <taxon>Eukaryota</taxon>
        <taxon>Fungi</taxon>
        <taxon>Dikarya</taxon>
        <taxon>Ascomycota</taxon>
        <taxon>Pezizomycotina</taxon>
        <taxon>Dothideomycetes</taxon>
        <taxon>Dothideomycetes incertae sedis</taxon>
        <taxon>Patellariales</taxon>
        <taxon>Patellariaceae</taxon>
        <taxon>Patellaria</taxon>
    </lineage>
</organism>
<reference evidence="2" key="1">
    <citation type="journal article" date="2020" name="Stud. Mycol.">
        <title>101 Dothideomycetes genomes: a test case for predicting lifestyles and emergence of pathogens.</title>
        <authorList>
            <person name="Haridas S."/>
            <person name="Albert R."/>
            <person name="Binder M."/>
            <person name="Bloem J."/>
            <person name="Labutti K."/>
            <person name="Salamov A."/>
            <person name="Andreopoulos B."/>
            <person name="Baker S."/>
            <person name="Barry K."/>
            <person name="Bills G."/>
            <person name="Bluhm B."/>
            <person name="Cannon C."/>
            <person name="Castanera R."/>
            <person name="Culley D."/>
            <person name="Daum C."/>
            <person name="Ezra D."/>
            <person name="Gonzalez J."/>
            <person name="Henrissat B."/>
            <person name="Kuo A."/>
            <person name="Liang C."/>
            <person name="Lipzen A."/>
            <person name="Lutzoni F."/>
            <person name="Magnuson J."/>
            <person name="Mondo S."/>
            <person name="Nolan M."/>
            <person name="Ohm R."/>
            <person name="Pangilinan J."/>
            <person name="Park H.-J."/>
            <person name="Ramirez L."/>
            <person name="Alfaro M."/>
            <person name="Sun H."/>
            <person name="Tritt A."/>
            <person name="Yoshinaga Y."/>
            <person name="Zwiers L.-H."/>
            <person name="Turgeon B."/>
            <person name="Goodwin S."/>
            <person name="Spatafora J."/>
            <person name="Crous P."/>
            <person name="Grigoriev I."/>
        </authorList>
    </citation>
    <scope>NUCLEOTIDE SEQUENCE</scope>
    <source>
        <strain evidence="2">CBS 101060</strain>
    </source>
</reference>
<evidence type="ECO:0000313" key="3">
    <source>
        <dbReference type="Proteomes" id="UP000799429"/>
    </source>
</evidence>
<evidence type="ECO:0000313" key="2">
    <source>
        <dbReference type="EMBL" id="KAF2835897.1"/>
    </source>
</evidence>
<dbReference type="OrthoDB" id="410701at2759"/>
<dbReference type="Proteomes" id="UP000799429">
    <property type="component" value="Unassembled WGS sequence"/>
</dbReference>
<feature type="region of interest" description="Disordered" evidence="1">
    <location>
        <begin position="47"/>
        <end position="74"/>
    </location>
</feature>
<feature type="region of interest" description="Disordered" evidence="1">
    <location>
        <begin position="565"/>
        <end position="585"/>
    </location>
</feature>
<proteinExistence type="predicted"/>
<comment type="caution">
    <text evidence="2">The sequence shown here is derived from an EMBL/GenBank/DDBJ whole genome shotgun (WGS) entry which is preliminary data.</text>
</comment>
<evidence type="ECO:0000256" key="1">
    <source>
        <dbReference type="SAM" id="MobiDB-lite"/>
    </source>
</evidence>
<dbReference type="EMBL" id="MU006106">
    <property type="protein sequence ID" value="KAF2835897.1"/>
    <property type="molecule type" value="Genomic_DNA"/>
</dbReference>
<gene>
    <name evidence="2" type="ORF">M501DRAFT_997599</name>
</gene>
<sequence>MPLISLFLLPRNCTSSLSIRAQSSNRYSFLYPSQTWTLTRNSGSYALSQAPPVSSPPENDSHRPSSTHNNSMVAPRGLCTQGIKERRKYLFRKIYVRTGYRPPVPSNAAIKSARPSPSQLLIDAISQADSSFGSPKSYFDPSKLSDTWAVRAGWTRSTSVNSARRLFPPTSPISLQSILASYIKSKGRKLESTVTLHPLPFETFLDSDGNPPALNDDQLLYLHRKGYTIKDLEIWSDILCSAPYSSAKTLLEHTHKRRGHYVDGGCPIPTFVYLILLRRNNISANALRLLVVYALKILGSTNQSNMIPRVQDEATTLMVISRLLRHAFRVWPPVIYDIATMFNESIGKTSKPNVEPLSRKRQARITLLFNRTLLLLSKRARERPYNTIEMQERAQFAILRRMAEYNPPLVISRIGYRAVIRVQLARKKTSQEIEWTKLKSRSWPPWKEEKTGVDADIGPEHGITRAGEVMRQMKEAGYGTRVWEEMASIYAGWDTDGSPTIQTRHLSHSIIDKRFNIWVARINATRTLEEAWAAFLAYEKSHSERVPDVYLAMFGKIYQDSIRSSKHTVEPDEKDQPLPGDGKEVIPAPISPQEKMYLESSPPSIHQLYLKMREQGIEASEHCLTFLIAHAESLQQGIEYMYQGKFRHKDKLITTLLSQEPRIVDKKEPKPWRGLLLSFIQLLSRFPYEYTGYTFDYSDEETVILGMTLRNRLPIVHAYHLVQRQLPKDRHAFNLVLRTLAMVSNTQLVHRSFDIPVVAIPLVARSMMRVLYDHMQLHTLEIDTEGFHYLCIGLENATLASIHLKEKTLESVPSIILSEADCVLSNGSRYIRHIFQAVVGNFNILKTEDSTDMLLELSTISTPLLRIPHPAVLHSYVRALGFLHDYEGILSLVQWLTLHNDDLQKELQASHNGYKQLRRMLTAIRVFLERSWKHWDDRKDAASDDLVLLIREVIDRSKRWGGWPTEDDVEYYVVQGRFTTSYGETSADL</sequence>